<dbReference type="GO" id="GO:0003677">
    <property type="term" value="F:DNA binding"/>
    <property type="evidence" value="ECO:0007669"/>
    <property type="project" value="UniProtKB-KW"/>
</dbReference>
<evidence type="ECO:0000256" key="2">
    <source>
        <dbReference type="ARBA" id="ARBA00023125"/>
    </source>
</evidence>
<dbReference type="InterPro" id="IPR027434">
    <property type="entry name" value="Homing_endonucl"/>
</dbReference>
<dbReference type="InterPro" id="IPR023054">
    <property type="entry name" value="Sporulation_regulator_WhiA_C"/>
</dbReference>
<dbReference type="InterPro" id="IPR039518">
    <property type="entry name" value="WhiA_LAGLIDADG_dom"/>
</dbReference>
<reference evidence="8 9" key="1">
    <citation type="submission" date="2023-10" db="EMBL/GenBank/DDBJ databases">
        <title>Holzapfeliella saturejae sp. nov. isolated from Satureja montana flowers.</title>
        <authorList>
            <person name="Alcantara C."/>
            <person name="Zuniga M."/>
            <person name="Landete J.M."/>
            <person name="Monedero V."/>
        </authorList>
    </citation>
    <scope>NUCLEOTIDE SEQUENCE [LARGE SCALE GENOMIC DNA]</scope>
    <source>
        <strain evidence="8 9">He02</strain>
    </source>
</reference>
<protein>
    <recommendedName>
        <fullName evidence="4">Probable cell division protein WhiA</fullName>
    </recommendedName>
</protein>
<dbReference type="InterPro" id="IPR003802">
    <property type="entry name" value="Sporulation_regulator_WhiA"/>
</dbReference>
<feature type="domain" description="Sporulation regulator WhiA C-terminal" evidence="5">
    <location>
        <begin position="223"/>
        <end position="307"/>
    </location>
</feature>
<dbReference type="PANTHER" id="PTHR37307">
    <property type="entry name" value="CELL DIVISION PROTEIN WHIA-RELATED"/>
    <property type="match status" value="1"/>
</dbReference>
<sequence>MVASYASQVKKELASLEVNYEHAKSELAAFIRMSGSISIGHSRLQLNVITEHPATARRLFSLMKKVYNIEPEIIVSRKMKLKKNNQYVVRIKEKVSDILDDLKIMKPNSFDISTTIPQRVMESQQDSICYLRGAFLTGGSINNPETSRYHLEIYSNHQDHNEAIAKIMNQFHLNAKTTQRRSGYITYLKGAEQIAEFLNITGATSAMLAFEDLRIMRDMRNSVNRLVNCDTANLKKTANAAARQVENITLIEETYGLEMLPEKLQVLASFRMKNQEMSLKELAAKIPDGPISKSGINHRFKKLNDIADKIRTE</sequence>
<dbReference type="Gene3D" id="3.10.28.10">
    <property type="entry name" value="Homing endonucleases"/>
    <property type="match status" value="1"/>
</dbReference>
<name>A0ABU8SFQ6_9LACO</name>
<comment type="caution">
    <text evidence="8">The sequence shown here is derived from an EMBL/GenBank/DDBJ whole genome shotgun (WGS) entry which is preliminary data.</text>
</comment>
<keyword evidence="3 4" id="KW-0131">Cell cycle</keyword>
<feature type="domain" description="Sporulation transcription regulator WhiA N-terminal" evidence="6">
    <location>
        <begin position="21"/>
        <end position="105"/>
    </location>
</feature>
<dbReference type="NCBIfam" id="TIGR00647">
    <property type="entry name" value="DNA_bind_WhiA"/>
    <property type="match status" value="1"/>
</dbReference>
<comment type="function">
    <text evidence="4">Involved in cell division and chromosome segregation.</text>
</comment>
<dbReference type="SUPFAM" id="SSF55608">
    <property type="entry name" value="Homing endonucleases"/>
    <property type="match status" value="1"/>
</dbReference>
<evidence type="ECO:0000256" key="3">
    <source>
        <dbReference type="ARBA" id="ARBA00023306"/>
    </source>
</evidence>
<dbReference type="RefSeq" id="WP_339969193.1">
    <property type="nucleotide sequence ID" value="NZ_JAWMWG010000001.1"/>
</dbReference>
<dbReference type="EMBL" id="JAWMWG010000001">
    <property type="protein sequence ID" value="MEJ6348223.1"/>
    <property type="molecule type" value="Genomic_DNA"/>
</dbReference>
<keyword evidence="9" id="KW-1185">Reference proteome</keyword>
<comment type="similarity">
    <text evidence="4">Belongs to the WhiA family.</text>
</comment>
<proteinExistence type="inferred from homology"/>
<dbReference type="InterPro" id="IPR018478">
    <property type="entry name" value="Sporu_reg_WhiA_N_dom"/>
</dbReference>
<keyword evidence="1 4" id="KW-0132">Cell division</keyword>
<dbReference type="Pfam" id="PF02650">
    <property type="entry name" value="HTH_WhiA"/>
    <property type="match status" value="1"/>
</dbReference>
<evidence type="ECO:0000313" key="8">
    <source>
        <dbReference type="EMBL" id="MEJ6348223.1"/>
    </source>
</evidence>
<keyword evidence="2 4" id="KW-0238">DNA-binding</keyword>
<evidence type="ECO:0000313" key="9">
    <source>
        <dbReference type="Proteomes" id="UP001377804"/>
    </source>
</evidence>
<dbReference type="Pfam" id="PF14527">
    <property type="entry name" value="LAGLIDADG_WhiA"/>
    <property type="match status" value="1"/>
</dbReference>
<dbReference type="Proteomes" id="UP001377804">
    <property type="component" value="Unassembled WGS sequence"/>
</dbReference>
<organism evidence="8 9">
    <name type="scientific">Holzapfeliella saturejae</name>
    <dbReference type="NCBI Taxonomy" id="3082953"/>
    <lineage>
        <taxon>Bacteria</taxon>
        <taxon>Bacillati</taxon>
        <taxon>Bacillota</taxon>
        <taxon>Bacilli</taxon>
        <taxon>Lactobacillales</taxon>
        <taxon>Lactobacillaceae</taxon>
        <taxon>Holzapfeliella</taxon>
    </lineage>
</organism>
<evidence type="ECO:0000259" key="7">
    <source>
        <dbReference type="Pfam" id="PF14527"/>
    </source>
</evidence>
<evidence type="ECO:0000256" key="1">
    <source>
        <dbReference type="ARBA" id="ARBA00022618"/>
    </source>
</evidence>
<dbReference type="PANTHER" id="PTHR37307:SF1">
    <property type="entry name" value="CELL DIVISION PROTEIN WHIA-RELATED"/>
    <property type="match status" value="1"/>
</dbReference>
<evidence type="ECO:0000259" key="5">
    <source>
        <dbReference type="Pfam" id="PF02650"/>
    </source>
</evidence>
<gene>
    <name evidence="4 8" type="primary">whiA</name>
    <name evidence="8" type="ORF">R4Y45_03140</name>
</gene>
<dbReference type="Pfam" id="PF10298">
    <property type="entry name" value="WhiA_N"/>
    <property type="match status" value="1"/>
</dbReference>
<dbReference type="HAMAP" id="MF_01420">
    <property type="entry name" value="HTH_type_WhiA"/>
    <property type="match status" value="1"/>
</dbReference>
<feature type="domain" description="WhiA LAGLIDADG-like" evidence="7">
    <location>
        <begin position="130"/>
        <end position="220"/>
    </location>
</feature>
<evidence type="ECO:0000256" key="4">
    <source>
        <dbReference type="HAMAP-Rule" id="MF_01420"/>
    </source>
</evidence>
<evidence type="ECO:0000259" key="6">
    <source>
        <dbReference type="Pfam" id="PF10298"/>
    </source>
</evidence>
<accession>A0ABU8SFQ6</accession>